<dbReference type="InterPro" id="IPR000719">
    <property type="entry name" value="Prot_kinase_dom"/>
</dbReference>
<name>A0A0C2F767_9PEZI</name>
<keyword evidence="2" id="KW-0418">Kinase</keyword>
<dbReference type="GO" id="GO:0005524">
    <property type="term" value="F:ATP binding"/>
    <property type="evidence" value="ECO:0007669"/>
    <property type="project" value="InterPro"/>
</dbReference>
<accession>A0A0C2F767</accession>
<dbReference type="SUPFAM" id="SSF56112">
    <property type="entry name" value="Protein kinase-like (PK-like)"/>
    <property type="match status" value="1"/>
</dbReference>
<sequence>MTAETDASLPWVIDVPRFAYKHSKSWGALGYSLQFVAIRQRDQKRWHVRVVVECRLLPTQTTRERVVALKELCHAIDFGTLDLLDDTLTEVFIHVEDPCQDSGGCPFVYRSLPDGNPFNPDDAAVVVETCEDPTRFLFPVLNGNTATTTSTRPTTRRVTWDHLQVVEDSLALATHTVRLFGEEQLYVLKSIDRGIYIPQDTPALESELHVLERVGGRDHIARLVAVVVSENPYSSTPTRTTDTVDTVDTTDLVNGASQTTHYTVLRGLLLEYYPGGTLETVLKTKSDTERPWVRWASQLCTAVAAMHVHNFTHMDIKTSNMVIDDKDNLVLIDVGGAGGYTRGWLSPHMESLEKHGEPLDAPLADRKENDMWAVGKTLLLMATGDEKHGQAVQAEARKFMADPPLVTLHQTAAALEHLPEQETK</sequence>
<dbReference type="AlphaFoldDB" id="A0A0C2F767"/>
<evidence type="ECO:0000313" key="2">
    <source>
        <dbReference type="EMBL" id="KIH94804.1"/>
    </source>
</evidence>
<dbReference type="InterPro" id="IPR008271">
    <property type="entry name" value="Ser/Thr_kinase_AS"/>
</dbReference>
<dbReference type="HOGENOM" id="CLU_043429_1_0_1"/>
<evidence type="ECO:0000313" key="3">
    <source>
        <dbReference type="Proteomes" id="UP000031575"/>
    </source>
</evidence>
<dbReference type="PROSITE" id="PS00108">
    <property type="entry name" value="PROTEIN_KINASE_ST"/>
    <property type="match status" value="1"/>
</dbReference>
<feature type="domain" description="Protein kinase" evidence="1">
    <location>
        <begin position="134"/>
        <end position="424"/>
    </location>
</feature>
<comment type="caution">
    <text evidence="2">The sequence shown here is derived from an EMBL/GenBank/DDBJ whole genome shotgun (WGS) entry which is preliminary data.</text>
</comment>
<dbReference type="PANTHER" id="PTHR24362">
    <property type="entry name" value="SERINE/THREONINE-PROTEIN KINASE NEK"/>
    <property type="match status" value="1"/>
</dbReference>
<dbReference type="Proteomes" id="UP000031575">
    <property type="component" value="Unassembled WGS sequence"/>
</dbReference>
<dbReference type="EMBL" id="AWTV01000003">
    <property type="protein sequence ID" value="KIH94804.1"/>
    <property type="molecule type" value="Genomic_DNA"/>
</dbReference>
<keyword evidence="3" id="KW-1185">Reference proteome</keyword>
<protein>
    <submittedName>
        <fullName evidence="2">Protein kinase domain-containing protein</fullName>
    </submittedName>
</protein>
<dbReference type="SMART" id="SM00220">
    <property type="entry name" value="S_TKc"/>
    <property type="match status" value="1"/>
</dbReference>
<organism evidence="2 3">
    <name type="scientific">Sporothrix brasiliensis 5110</name>
    <dbReference type="NCBI Taxonomy" id="1398154"/>
    <lineage>
        <taxon>Eukaryota</taxon>
        <taxon>Fungi</taxon>
        <taxon>Dikarya</taxon>
        <taxon>Ascomycota</taxon>
        <taxon>Pezizomycotina</taxon>
        <taxon>Sordariomycetes</taxon>
        <taxon>Sordariomycetidae</taxon>
        <taxon>Ophiostomatales</taxon>
        <taxon>Ophiostomataceae</taxon>
        <taxon>Sporothrix</taxon>
    </lineage>
</organism>
<dbReference type="Gene3D" id="1.10.510.10">
    <property type="entry name" value="Transferase(Phosphotransferase) domain 1"/>
    <property type="match status" value="1"/>
</dbReference>
<dbReference type="GO" id="GO:0004672">
    <property type="term" value="F:protein kinase activity"/>
    <property type="evidence" value="ECO:0007669"/>
    <property type="project" value="InterPro"/>
</dbReference>
<keyword evidence="2" id="KW-0808">Transferase</keyword>
<dbReference type="GeneID" id="63676970"/>
<dbReference type="PANTHER" id="PTHR24362:SF309">
    <property type="entry name" value="PROTEIN KINASE DOMAIN-CONTAINING PROTEIN"/>
    <property type="match status" value="1"/>
</dbReference>
<reference evidence="2 3" key="1">
    <citation type="journal article" date="2014" name="BMC Genomics">
        <title>Comparative genomics of the major fungal agents of human and animal Sporotrichosis: Sporothrix schenckii and Sporothrix brasiliensis.</title>
        <authorList>
            <person name="Teixeira M.M."/>
            <person name="de Almeida L.G."/>
            <person name="Kubitschek-Barreira P."/>
            <person name="Alves F.L."/>
            <person name="Kioshima E.S."/>
            <person name="Abadio A.K."/>
            <person name="Fernandes L."/>
            <person name="Derengowski L.S."/>
            <person name="Ferreira K.S."/>
            <person name="Souza R.C."/>
            <person name="Ruiz J.C."/>
            <person name="de Andrade N.C."/>
            <person name="Paes H.C."/>
            <person name="Nicola A.M."/>
            <person name="Albuquerque P."/>
            <person name="Gerber A.L."/>
            <person name="Martins V.P."/>
            <person name="Peconick L.D."/>
            <person name="Neto A.V."/>
            <person name="Chaucanez C.B."/>
            <person name="Silva P.A."/>
            <person name="Cunha O.L."/>
            <person name="de Oliveira F.F."/>
            <person name="dos Santos T.C."/>
            <person name="Barros A.L."/>
            <person name="Soares M.A."/>
            <person name="de Oliveira L.M."/>
            <person name="Marini M.M."/>
            <person name="Villalobos-Duno H."/>
            <person name="Cunha M.M."/>
            <person name="de Hoog S."/>
            <person name="da Silveira J.F."/>
            <person name="Henrissat B."/>
            <person name="Nino-Vega G.A."/>
            <person name="Cisalpino P.S."/>
            <person name="Mora-Montes H.M."/>
            <person name="Almeida S.R."/>
            <person name="Stajich J.E."/>
            <person name="Lopes-Bezerra L.M."/>
            <person name="Vasconcelos A.T."/>
            <person name="Felipe M.S."/>
        </authorList>
    </citation>
    <scope>NUCLEOTIDE SEQUENCE [LARGE SCALE GENOMIC DNA]</scope>
    <source>
        <strain evidence="2 3">5110</strain>
    </source>
</reference>
<proteinExistence type="predicted"/>
<dbReference type="OrthoDB" id="4062651at2759"/>
<evidence type="ECO:0000259" key="1">
    <source>
        <dbReference type="PROSITE" id="PS50011"/>
    </source>
</evidence>
<dbReference type="Pfam" id="PF00069">
    <property type="entry name" value="Pkinase"/>
    <property type="match status" value="1"/>
</dbReference>
<dbReference type="PROSITE" id="PS50011">
    <property type="entry name" value="PROTEIN_KINASE_DOM"/>
    <property type="match status" value="1"/>
</dbReference>
<dbReference type="InterPro" id="IPR011009">
    <property type="entry name" value="Kinase-like_dom_sf"/>
</dbReference>
<dbReference type="RefSeq" id="XP_040622814.1">
    <property type="nucleotide sequence ID" value="XM_040762049.1"/>
</dbReference>
<dbReference type="VEuPathDB" id="FungiDB:SPBR_03759"/>
<gene>
    <name evidence="2" type="ORF">SPBR_03759</name>
</gene>